<accession>A0A6J2T600</accession>
<dbReference type="CTD" id="157680"/>
<feature type="region of interest" description="Disordered" evidence="2">
    <location>
        <begin position="3139"/>
        <end position="3162"/>
    </location>
</feature>
<dbReference type="InterPro" id="IPR039782">
    <property type="entry name" value="VPS13B"/>
</dbReference>
<reference evidence="5" key="1">
    <citation type="submission" date="2025-08" db="UniProtKB">
        <authorList>
            <consortium name="RefSeq"/>
        </authorList>
    </citation>
    <scope>IDENTIFICATION</scope>
    <source>
        <strain evidence="5">11010-0011.00</strain>
        <tissue evidence="5">Whole body</tissue>
    </source>
</reference>
<feature type="compositionally biased region" description="Low complexity" evidence="2">
    <location>
        <begin position="3150"/>
        <end position="3161"/>
    </location>
</feature>
<gene>
    <name evidence="5" type="primary">LOC115621806</name>
</gene>
<dbReference type="Proteomes" id="UP000504634">
    <property type="component" value="Unplaced"/>
</dbReference>
<dbReference type="OrthoDB" id="445152at2759"/>
<proteinExistence type="predicted"/>
<evidence type="ECO:0000256" key="1">
    <source>
        <dbReference type="ARBA" id="ARBA00022448"/>
    </source>
</evidence>
<evidence type="ECO:0000256" key="2">
    <source>
        <dbReference type="SAM" id="MobiDB-lite"/>
    </source>
</evidence>
<sequence length="3783" mass="432823">MFKLESYITPILLNYVAKYVKNIRDEDAQVSLWEGEVTFQNLDMRLDVLEEELNLPVELVSGHIHELSILVPWTKLMSEPVSIVINTIEFVAKLPDEDRKERRAMNMRERRRRSKRLSELPEEQQAGGTGSGVVNKIINNITLQCNNIILKYVEDDIVVSMNVQCLSFNSADENWNAAMVDVNPLNVFIRKILEISDLTICLDRRNTAGRIEVCQEPVLYRCTLQCRVLRKYNTTTMNTSSTTRIGVFTKSLDFNVSSLQFPMVVRLIKMLLELKPADMEDDTISFDERNEPAVEEVPQEEAQRQGNMFSWAWNLLPSFEAPPPLPSTQEQFGHAFDIGIYAEELNFQLKNSEYVTDQTMGGIKRIRYTPILRISLGGIYYERSQLKETDWTNVKAGLSSVCMEPLGVYRSEDPKDRTLVNTAEFQNDRSFIDKSLFDENYKFSDNTWCTTNYDDYFARHTDEYMLFRSPVLAFDIVEYRVASTNKQSSSAIGQLKDFGLRAQYRLLSAGITFHFSQSFLQVKNVISDLLRPYDYPGYHAENVSDQEKAETDHSQQMLSNPLTYADMEKLKSYLPTCNYRFELRNMTVQFYPRLQMDDTTGVNQYRLSTTIKQSLLPYLQLKLPLAEGTLCGPVNAQRLVQMVLQVQDRPRELIDTCYNYFKFNVKNLTFLVQNTTPERGKAKLLNIPRMQVNFYKLLLPHLWTPNETALEIAEIQSEILNIEFSKRELILVTRLIPLILGYNSAELTALAKLVAQATISSDVIKLQTLASKLKLNYRKYNTHYSGLLSLRSINTDTHHTMMNMRNVVLSTTKGSQKKWLEMQLQIPIGEQTLPIAEQPATVIAFWIEPVRLTFDIYLLQFLNFREKSENSVEKELDPDLESLSQSERLPSISAQSIVTTLTQSQLPSGQFTSRRTSRNSRKVSVPEETVHLSSERDEKVYFEVKTVTPQKEVEADNFDSRKLLYRLCTMIILIEMAQVRIDVCEIMNRKLTQETTVEYTSIRLPQVKVKSRNSEAISRANLRTVIKLDANVSTYNWIIELTNLSVHYRKGPVSEEILAPVRTTITVALSRKLPEKQNIVEQRDFLEEENKPSDINIFNQVDSAPKKVDWLDDEHKRLDEQEEIERQMKGVYSFNVHIDMSAIGIICQRIKLLHEHYQILSNICQSMRLREVNETESRTVEPKLEIYTGSAQNYPSIKEFLDLDPNFEPPNREYVLEPDVIVNIFCQWTIPRITFVLESYADHKLRKIVLSIEDLLLNVDKHADFTKITTKVENVNLDYFEATLQSEWKQMDGLRIKMLGDSSNMPLLSVVVTTVNLQDLYTKIGARNPHNKKHTISELLIELQPIEIVVDLDQITEFLVPLCEVLEIMSSYNEKKIVARTPPPSIKTAQDLPMVHLTSKGIYVYVPLQTEKKCCSVLLLRIESINLTPNLENPLVRQPIRQDIYHKAAELNILGTPGSLVEDRQYELSIRKISLSSGNWTQTQKYRMEALDSPHTNPAFEWNNQKRRTELEHMDIFHDFDFISIYAPAITYENLLVCGQNVEYNCVTDFVATLCTHQINLISCILLRLQRLSSIVNRVCTRGEPRNIHTQLPVYDMSSRSWDSLSVNTALTAQNSTERISVRSENVNKIKRASQNPGVQTYLSYRNSRAHRPSFFDAKSSSDTFLGSCQSDSGIYVNKIVITPETLRSSASESLQQQRSWHRYPQTVSFVAGIFVLKVYDVIELPDIPQPILKPLILLTVSQPSFMTTQNLRESITQASIFNFNVHVACPGEPPPGTSDPHHKQFNEVIFDTLPGNTGSSGIPPPLLIIKSQLDRAQQLEVDVELRKPIVLRLCENSIKQLASDLIRIYSVLNESPCFSVRSELPVVRTTPMRQLKLQCYDADRLHLACDLVTIKFYDKMHSYTCTAVCMDFSARVKFSSRPQKAAVKSALGTFYLQAGEKILLHPLLMRLSADLRSEPWCPDQLLIGATLKLNLLHIDASILNILELRQAYAGLTRIREHVALEWQTFLQQRPMLGEPTNIVPGSVLLYTPTFDRIVHSKTSPEPKTEFYQDDLRAGAFQFVYLNTDAVLPMPYQVQIIKKNYGIICWRYPQPRQMSGIHIYPVPMPVNNPIHIKCRMEYFSETHETFLHYCDFELSETTSKEIQPPERHICANIWRVVIMQSLISVDGTCFETDEDEDLQSIDSSRIQQDFKGDADNDFILHPKVLVGCMRIDTTFNAQFVPKVQLLLSCKNIELNFLNQPDAYNELPPLLKKYNLKRTTTISQTFATLDVQDLHLYAVIHQYNDFSVETDFRSRVKCLDYGFINMIDIVEPISFQSYFRFNGGQRLLLANFLIDKLRLNCGPCVIHTLLSSKQHWQELLEQRSALHTLMPKCVVVNRMHARFSFGQTDTGERIFVEPHELQLYHFRSDYHSQELTFFIENPTTQQIESSDSVHIALKFDDEHTVKHLRVGKRCITIKVGKLSATQVYILVKGQIELMSMVPYELIAEFRREGKNYDEQNLLEHVLVAKGRASFYHTVVRNADINMRLKLSMGRGKGRTGDIPLKPNNSLPWLVKVPTQSPQQFISLWIRILREDIVLDNVGDDFYPQKILVSIWPIFEICNMLSCDLMATESSTEERFKIASEGGRMPLNTPTTHVTEHKVSFEIPAELGSASQSDYTFMLKAMDWQKFFHYDHDEWTIETTLQNLRKALKPKWPMNDQEELRVRRCTMQQNTFDIIYKAQATREFSCTLGLSVAAWGMFINATGLEVSIFQAKTRSRCSLKANCLEMMPMLTGLFSVDIPYGTSWIASNSVCLDELTDTVGNSRYTVLRANSFIDIVVVRNEDVLRFLLEYKIEDGCRVFKLRPKFVVTNFTNVVLHALPLTMDHKETSSREDVHALDMAKKNRNLISVEKSQQCIGMTMDVFYDLNARKAKHTSDTAFVYFVCFAVAGNWDISIPIPLAIPFARRCFSLQDGKESIPLVVTLIEKDNVYYLNVFRDTAPAIIISNHTNVKFIVAQTTASGNSNVTSTNAEFAGKHFEWNQLVSPRSKCYYTPPQMYSNFPDVEFTICNLSLAVYNEKGAGGKKKIGWSKPIRTDKSWKKFLHVPNHGDVKVVVCDKHRVIRVTIYYISEQMEFSVKDLRSRLNQSDAVRATMPEQLTEKSAHNSPTKPASPTPTKEQITCAHFDDSCEIKHRMKIRLFIKKFVFSLQTDGRERDYLKTEVCNVYTDDMMVAYNDDDDERVLRLQIPNLQVDNQLYSNGKFDFPVLLCSEQMYRRSTCLPPVYDLDAIYHQQTERGPIALFTFIFYQDELQLNAVCCNFHPFRVYIEDAYLNQLLETLVECEPSNCVHTPSVERDRIQLSEGQTLLPLEVVAQARYIAEPLRLNNFCVEPLSLLLSVHTSSRLYIALDHSPLSFSRYERQQILTVPLRFGQSLGLHYLSGAIFGAGWVVGSLEILGSPSGLARSFTTGLRDFVSMPVQGLFRGPWGFFVGITQGSASLLRNVTAGTVNSVTKLAGSVARNLDRLTLDAEHIELTEARRRARPQGFADGLTQGMTGLGISLLGAVGGLAHHTLEARSSVGVIAGLTKGIVGALTKPISGAAEMLALTGQGVLHTVGFNTMPQQVEPSVTRNVALHRGSYCIWRFLPEELSRDQILFFYEITLLVHDQLRPALLFLTSSVLAIMEAGNDDLTFVSPVSKVEVAADRDDPTKFFLNLKPDDVDDIEGQMSFTNERIMKFLNSSRMLEITADSLNDLLHVHDDHIEQRQTQCVFFIKQNVGEHLVHYLKVISRTTVHTFDIH</sequence>
<dbReference type="InterPro" id="IPR026854">
    <property type="entry name" value="VPS13_N"/>
</dbReference>
<dbReference type="RefSeq" id="XP_030371449.1">
    <property type="nucleotide sequence ID" value="XM_030515589.1"/>
</dbReference>
<evidence type="ECO:0000313" key="5">
    <source>
        <dbReference type="RefSeq" id="XP_030371449.1"/>
    </source>
</evidence>
<feature type="domain" description="Chorein N-terminal" evidence="3">
    <location>
        <begin position="4"/>
        <end position="206"/>
    </location>
</feature>
<dbReference type="Pfam" id="PF12624">
    <property type="entry name" value="VPS13_N"/>
    <property type="match status" value="1"/>
</dbReference>
<evidence type="ECO:0000259" key="3">
    <source>
        <dbReference type="Pfam" id="PF12624"/>
    </source>
</evidence>
<dbReference type="PANTHER" id="PTHR12517:SF0">
    <property type="entry name" value="INTERMEMBRANE LIPID TRANSFER PROTEIN VPS13B"/>
    <property type="match status" value="1"/>
</dbReference>
<name>A0A6J2T600_DROLE</name>
<protein>
    <submittedName>
        <fullName evidence="5">Vacuolar protein sorting-associated protein 13B isoform X1</fullName>
    </submittedName>
</protein>
<keyword evidence="4" id="KW-1185">Reference proteome</keyword>
<evidence type="ECO:0000313" key="4">
    <source>
        <dbReference type="Proteomes" id="UP000504634"/>
    </source>
</evidence>
<keyword evidence="1" id="KW-0813">Transport</keyword>
<organism evidence="4 5">
    <name type="scientific">Drosophila lebanonensis</name>
    <name type="common">Fruit fly</name>
    <name type="synonym">Scaptodrosophila lebanonensis</name>
    <dbReference type="NCBI Taxonomy" id="7225"/>
    <lineage>
        <taxon>Eukaryota</taxon>
        <taxon>Metazoa</taxon>
        <taxon>Ecdysozoa</taxon>
        <taxon>Arthropoda</taxon>
        <taxon>Hexapoda</taxon>
        <taxon>Insecta</taxon>
        <taxon>Pterygota</taxon>
        <taxon>Neoptera</taxon>
        <taxon>Endopterygota</taxon>
        <taxon>Diptera</taxon>
        <taxon>Brachycera</taxon>
        <taxon>Muscomorpha</taxon>
        <taxon>Ephydroidea</taxon>
        <taxon>Drosophilidae</taxon>
        <taxon>Scaptodrosophila</taxon>
    </lineage>
</organism>
<feature type="region of interest" description="Disordered" evidence="2">
    <location>
        <begin position="101"/>
        <end position="129"/>
    </location>
</feature>
<dbReference type="PANTHER" id="PTHR12517">
    <property type="entry name" value="VACUOLAR PROTEIN SORTING-ASSOCIATED PROTEIN 13B"/>
    <property type="match status" value="1"/>
</dbReference>
<dbReference type="GeneID" id="115621806"/>